<evidence type="ECO:0000313" key="4">
    <source>
        <dbReference type="EMBL" id="AES96297.1"/>
    </source>
</evidence>
<evidence type="ECO:0000259" key="3">
    <source>
        <dbReference type="Pfam" id="PF23598"/>
    </source>
</evidence>
<keyword evidence="1" id="KW-0677">Repeat</keyword>
<dbReference type="GO" id="GO:0006952">
    <property type="term" value="P:defense response"/>
    <property type="evidence" value="ECO:0007669"/>
    <property type="project" value="UniProtKB-KW"/>
</dbReference>
<dbReference type="Gene3D" id="3.80.10.10">
    <property type="entry name" value="Ribonuclease Inhibitor"/>
    <property type="match status" value="2"/>
</dbReference>
<dbReference type="PANTHER" id="PTHR36766">
    <property type="entry name" value="PLANT BROAD-SPECTRUM MILDEW RESISTANCE PROTEIN RPW8"/>
    <property type="match status" value="1"/>
</dbReference>
<reference evidence="4 6" key="2">
    <citation type="journal article" date="2014" name="BMC Genomics">
        <title>An improved genome release (version Mt4.0) for the model legume Medicago truncatula.</title>
        <authorList>
            <person name="Tang H."/>
            <person name="Krishnakumar V."/>
            <person name="Bidwell S."/>
            <person name="Rosen B."/>
            <person name="Chan A."/>
            <person name="Zhou S."/>
            <person name="Gentzbittel L."/>
            <person name="Childs K.L."/>
            <person name="Yandell M."/>
            <person name="Gundlach H."/>
            <person name="Mayer K.F."/>
            <person name="Schwartz D.C."/>
            <person name="Town C.D."/>
        </authorList>
    </citation>
    <scope>GENOME REANNOTATION</scope>
    <source>
        <strain evidence="5 6">cv. Jemalong A17</strain>
    </source>
</reference>
<dbReference type="EnsemblPlants" id="AES96297">
    <property type="protein sequence ID" value="AES96297"/>
    <property type="gene ID" value="MTR_5g035450"/>
</dbReference>
<keyword evidence="2" id="KW-0611">Plant defense</keyword>
<organism evidence="4 6">
    <name type="scientific">Medicago truncatula</name>
    <name type="common">Barrel medic</name>
    <name type="synonym">Medicago tribuloides</name>
    <dbReference type="NCBI Taxonomy" id="3880"/>
    <lineage>
        <taxon>Eukaryota</taxon>
        <taxon>Viridiplantae</taxon>
        <taxon>Streptophyta</taxon>
        <taxon>Embryophyta</taxon>
        <taxon>Tracheophyta</taxon>
        <taxon>Spermatophyta</taxon>
        <taxon>Magnoliopsida</taxon>
        <taxon>eudicotyledons</taxon>
        <taxon>Gunneridae</taxon>
        <taxon>Pentapetalae</taxon>
        <taxon>rosids</taxon>
        <taxon>fabids</taxon>
        <taxon>Fabales</taxon>
        <taxon>Fabaceae</taxon>
        <taxon>Papilionoideae</taxon>
        <taxon>50 kb inversion clade</taxon>
        <taxon>NPAAA clade</taxon>
        <taxon>Hologalegina</taxon>
        <taxon>IRL clade</taxon>
        <taxon>Trifolieae</taxon>
        <taxon>Medicago</taxon>
    </lineage>
</organism>
<dbReference type="AlphaFoldDB" id="G7K452"/>
<dbReference type="EMBL" id="CM001221">
    <property type="protein sequence ID" value="AES96297.1"/>
    <property type="molecule type" value="Genomic_DNA"/>
</dbReference>
<dbReference type="Proteomes" id="UP000002051">
    <property type="component" value="Chromosome 5"/>
</dbReference>
<keyword evidence="6" id="KW-1185">Reference proteome</keyword>
<dbReference type="Pfam" id="PF23598">
    <property type="entry name" value="LRR_14"/>
    <property type="match status" value="1"/>
</dbReference>
<protein>
    <submittedName>
        <fullName evidence="4">Resistance domain protein, putative</fullName>
    </submittedName>
</protein>
<dbReference type="SUPFAM" id="SSF52058">
    <property type="entry name" value="L domain-like"/>
    <property type="match status" value="1"/>
</dbReference>
<evidence type="ECO:0000313" key="5">
    <source>
        <dbReference type="EnsemblPlants" id="AES96297"/>
    </source>
</evidence>
<evidence type="ECO:0000256" key="1">
    <source>
        <dbReference type="ARBA" id="ARBA00022737"/>
    </source>
</evidence>
<accession>G7K452</accession>
<dbReference type="PANTHER" id="PTHR36766:SF42">
    <property type="entry name" value="NB-ARC DOMAIN DISEASE RESISTANCE PROTEIN"/>
    <property type="match status" value="1"/>
</dbReference>
<dbReference type="eggNOG" id="ENOG502STD8">
    <property type="taxonomic scope" value="Eukaryota"/>
</dbReference>
<dbReference type="PaxDb" id="3880-AES96297"/>
<dbReference type="HOGENOM" id="CLU_644619_0_0_1"/>
<evidence type="ECO:0000256" key="2">
    <source>
        <dbReference type="ARBA" id="ARBA00022821"/>
    </source>
</evidence>
<dbReference type="OMA" id="SISECNE"/>
<proteinExistence type="predicted"/>
<dbReference type="STRING" id="3880.G7K452"/>
<dbReference type="InterPro" id="IPR032675">
    <property type="entry name" value="LRR_dom_sf"/>
</dbReference>
<reference evidence="5" key="3">
    <citation type="submission" date="2015-04" db="UniProtKB">
        <authorList>
            <consortium name="EnsemblPlants"/>
        </authorList>
    </citation>
    <scope>IDENTIFICATION</scope>
    <source>
        <strain evidence="5">cv. Jemalong A17</strain>
    </source>
</reference>
<dbReference type="InterPro" id="IPR055414">
    <property type="entry name" value="LRR_R13L4/SHOC2-like"/>
</dbReference>
<reference evidence="4 6" key="1">
    <citation type="journal article" date="2011" name="Nature">
        <title>The Medicago genome provides insight into the evolution of rhizobial symbioses.</title>
        <authorList>
            <person name="Young N.D."/>
            <person name="Debelle F."/>
            <person name="Oldroyd G.E."/>
            <person name="Geurts R."/>
            <person name="Cannon S.B."/>
            <person name="Udvardi M.K."/>
            <person name="Benedito V.A."/>
            <person name="Mayer K.F."/>
            <person name="Gouzy J."/>
            <person name="Schoof H."/>
            <person name="Van de Peer Y."/>
            <person name="Proost S."/>
            <person name="Cook D.R."/>
            <person name="Meyers B.C."/>
            <person name="Spannagl M."/>
            <person name="Cheung F."/>
            <person name="De Mita S."/>
            <person name="Krishnakumar V."/>
            <person name="Gundlach H."/>
            <person name="Zhou S."/>
            <person name="Mudge J."/>
            <person name="Bharti A.K."/>
            <person name="Murray J.D."/>
            <person name="Naoumkina M.A."/>
            <person name="Rosen B."/>
            <person name="Silverstein K.A."/>
            <person name="Tang H."/>
            <person name="Rombauts S."/>
            <person name="Zhao P.X."/>
            <person name="Zhou P."/>
            <person name="Barbe V."/>
            <person name="Bardou P."/>
            <person name="Bechner M."/>
            <person name="Bellec A."/>
            <person name="Berger A."/>
            <person name="Berges H."/>
            <person name="Bidwell S."/>
            <person name="Bisseling T."/>
            <person name="Choisne N."/>
            <person name="Couloux A."/>
            <person name="Denny R."/>
            <person name="Deshpande S."/>
            <person name="Dai X."/>
            <person name="Doyle J.J."/>
            <person name="Dudez A.M."/>
            <person name="Farmer A.D."/>
            <person name="Fouteau S."/>
            <person name="Franken C."/>
            <person name="Gibelin C."/>
            <person name="Gish J."/>
            <person name="Goldstein S."/>
            <person name="Gonzalez A.J."/>
            <person name="Green P.J."/>
            <person name="Hallab A."/>
            <person name="Hartog M."/>
            <person name="Hua A."/>
            <person name="Humphray S.J."/>
            <person name="Jeong D.H."/>
            <person name="Jing Y."/>
            <person name="Jocker A."/>
            <person name="Kenton S.M."/>
            <person name="Kim D.J."/>
            <person name="Klee K."/>
            <person name="Lai H."/>
            <person name="Lang C."/>
            <person name="Lin S."/>
            <person name="Macmil S.L."/>
            <person name="Magdelenat G."/>
            <person name="Matthews L."/>
            <person name="McCorrison J."/>
            <person name="Monaghan E.L."/>
            <person name="Mun J.H."/>
            <person name="Najar F.Z."/>
            <person name="Nicholson C."/>
            <person name="Noirot C."/>
            <person name="O'Bleness M."/>
            <person name="Paule C.R."/>
            <person name="Poulain J."/>
            <person name="Prion F."/>
            <person name="Qin B."/>
            <person name="Qu C."/>
            <person name="Retzel E.F."/>
            <person name="Riddle C."/>
            <person name="Sallet E."/>
            <person name="Samain S."/>
            <person name="Samson N."/>
            <person name="Sanders I."/>
            <person name="Saurat O."/>
            <person name="Scarpelli C."/>
            <person name="Schiex T."/>
            <person name="Segurens B."/>
            <person name="Severin A.J."/>
            <person name="Sherrier D.J."/>
            <person name="Shi R."/>
            <person name="Sims S."/>
            <person name="Singer S.R."/>
            <person name="Sinharoy S."/>
            <person name="Sterck L."/>
            <person name="Viollet A."/>
            <person name="Wang B.B."/>
            <person name="Wang K."/>
            <person name="Wang M."/>
            <person name="Wang X."/>
            <person name="Warfsmann J."/>
            <person name="Weissenbach J."/>
            <person name="White D.D."/>
            <person name="White J.D."/>
            <person name="Wiley G.B."/>
            <person name="Wincker P."/>
            <person name="Xing Y."/>
            <person name="Yang L."/>
            <person name="Yao Z."/>
            <person name="Ying F."/>
            <person name="Zhai J."/>
            <person name="Zhou L."/>
            <person name="Zuber A."/>
            <person name="Denarie J."/>
            <person name="Dixon R.A."/>
            <person name="May G.D."/>
            <person name="Schwartz D.C."/>
            <person name="Rogers J."/>
            <person name="Quetier F."/>
            <person name="Town C.D."/>
            <person name="Roe B.A."/>
        </authorList>
    </citation>
    <scope>NUCLEOTIDE SEQUENCE [LARGE SCALE GENOMIC DNA]</scope>
    <source>
        <strain evidence="4">A17</strain>
        <strain evidence="5 6">cv. Jemalong A17</strain>
    </source>
</reference>
<gene>
    <name evidence="4" type="ordered locus">MTR_5g035450</name>
</gene>
<evidence type="ECO:0000313" key="6">
    <source>
        <dbReference type="Proteomes" id="UP000002051"/>
    </source>
</evidence>
<feature type="domain" description="Disease resistance R13L4/SHOC-2-like LRR" evidence="3">
    <location>
        <begin position="69"/>
        <end position="204"/>
    </location>
</feature>
<sequence>MHDLVHDLARSISEEVCCIMKINDRPSTLERIRHLSIEMNIPASLVSIWMRNIKSSRTFYTRAYDFALSNVFNFRSLHVLKVTLPKLSSSIGHLKSLRYLDLSDGKFETLPKSICKLWNLQVLKLDHCRKLQNLPNNLIRLKALQHLSLNDCWSLQQLPNNLIHLKALQHLYLFGCLTSIFDDCSVIEGLGEDLQHVTALQELSLIDLPNLTSLPDSLGNLISLQELRILRCPKLICLPASIQSLTDLKSLYIHNCPELEKWCKRETCEDWPKISHIQNLTCMFLISCSFLSYCTSFILDFFYQHPKIFSYTQMRLKFNHKPKLSLFKILRYCVMLGLVAEKIIAITYQEYIENHMGERFSERKLWKKGPLSVRTYIMAEHQITRDPFTGNLKRKVFMSSTILEMEFFSSVLVGFLMESLILASIA</sequence>
<name>G7K452_MEDTR</name>